<protein>
    <submittedName>
        <fullName evidence="2">Chemotaxis protein</fullName>
    </submittedName>
</protein>
<proteinExistence type="predicted"/>
<keyword evidence="1" id="KW-0472">Membrane</keyword>
<dbReference type="RefSeq" id="WP_408170599.1">
    <property type="nucleotide sequence ID" value="NZ_JAQQFR010000023.1"/>
</dbReference>
<evidence type="ECO:0000313" key="3">
    <source>
        <dbReference type="Proteomes" id="UP001629214"/>
    </source>
</evidence>
<organism evidence="2 3">
    <name type="scientific">Herbaspirillum rhizosphaerae</name>
    <dbReference type="NCBI Taxonomy" id="346179"/>
    <lineage>
        <taxon>Bacteria</taxon>
        <taxon>Pseudomonadati</taxon>
        <taxon>Pseudomonadota</taxon>
        <taxon>Betaproteobacteria</taxon>
        <taxon>Burkholderiales</taxon>
        <taxon>Oxalobacteraceae</taxon>
        <taxon>Herbaspirillum</taxon>
    </lineage>
</organism>
<keyword evidence="3" id="KW-1185">Reference proteome</keyword>
<evidence type="ECO:0000313" key="2">
    <source>
        <dbReference type="EMBL" id="MFL9881318.1"/>
    </source>
</evidence>
<keyword evidence="1" id="KW-0812">Transmembrane</keyword>
<reference evidence="2 3" key="1">
    <citation type="journal article" date="2024" name="Chem. Sci.">
        <title>Discovery of megapolipeptins by genome mining of a Burkholderiales bacteria collection.</title>
        <authorList>
            <person name="Paulo B.S."/>
            <person name="Recchia M.J.J."/>
            <person name="Lee S."/>
            <person name="Fergusson C.H."/>
            <person name="Romanowski S.B."/>
            <person name="Hernandez A."/>
            <person name="Krull N."/>
            <person name="Liu D.Y."/>
            <person name="Cavanagh H."/>
            <person name="Bos A."/>
            <person name="Gray C.A."/>
            <person name="Murphy B.T."/>
            <person name="Linington R.G."/>
            <person name="Eustaquio A.S."/>
        </authorList>
    </citation>
    <scope>NUCLEOTIDE SEQUENCE [LARGE SCALE GENOMIC DNA]</scope>
    <source>
        <strain evidence="2 3">RL21-008-BIB-B</strain>
    </source>
</reference>
<name>A0ABW8ZEQ1_9BURK</name>
<dbReference type="Proteomes" id="UP001629214">
    <property type="component" value="Unassembled WGS sequence"/>
</dbReference>
<gene>
    <name evidence="2" type="ORF">PQR63_23170</name>
</gene>
<dbReference type="EMBL" id="JAQQFR010000023">
    <property type="protein sequence ID" value="MFL9881318.1"/>
    <property type="molecule type" value="Genomic_DNA"/>
</dbReference>
<sequence length="369" mass="40095">MKSKYQAVLLIWGINALLLALLAPRWWQGLIAGLLIAAAAWALTGKDDSAEAGVSMGAASFTTAMTAAAPAQSDDAIADKTPAAYVVSPELLQGVVPVWRSNVQLARSQTQDAIDKLTQRFVGIHQRLGGAVSLAEGGKNGDVLQVIQKAAQQLGGIAEALEQVLSTRDGLLRKIETLGQHNDDIRQLAQEVEQIAGRTGVTDLFSDEQSWTELAARSAEAGQKIISKTKSVQQQIQTALVSANQLDNDATRMMDDSRVVIATVIADFRESALKLSGTVGQLEEENREVDQEVCDILVNLQFQDRISQILDHVQLDMVKLVGLVEQTQALPDRAAWLADLEKTYTTQEQRQIHAGQQAEKSMQSQVDFF</sequence>
<keyword evidence="1" id="KW-1133">Transmembrane helix</keyword>
<accession>A0ABW8ZEQ1</accession>
<feature type="transmembrane region" description="Helical" evidence="1">
    <location>
        <begin position="7"/>
        <end position="27"/>
    </location>
</feature>
<evidence type="ECO:0000256" key="1">
    <source>
        <dbReference type="SAM" id="Phobius"/>
    </source>
</evidence>
<comment type="caution">
    <text evidence="2">The sequence shown here is derived from an EMBL/GenBank/DDBJ whole genome shotgun (WGS) entry which is preliminary data.</text>
</comment>